<organism evidence="5 6">
    <name type="scientific">Kluyvera sichuanensis</name>
    <dbReference type="NCBI Taxonomy" id="2725494"/>
    <lineage>
        <taxon>Bacteria</taxon>
        <taxon>Pseudomonadati</taxon>
        <taxon>Pseudomonadota</taxon>
        <taxon>Gammaproteobacteria</taxon>
        <taxon>Enterobacterales</taxon>
        <taxon>Enterobacteriaceae</taxon>
        <taxon>Kluyvera</taxon>
    </lineage>
</organism>
<evidence type="ECO:0000256" key="3">
    <source>
        <dbReference type="ARBA" id="ARBA00023163"/>
    </source>
</evidence>
<dbReference type="SUPFAM" id="SSF48008">
    <property type="entry name" value="GntR ligand-binding domain-like"/>
    <property type="match status" value="1"/>
</dbReference>
<keyword evidence="3" id="KW-0804">Transcription</keyword>
<dbReference type="PROSITE" id="PS50949">
    <property type="entry name" value="HTH_GNTR"/>
    <property type="match status" value="1"/>
</dbReference>
<dbReference type="InterPro" id="IPR000524">
    <property type="entry name" value="Tscrpt_reg_HTH_GntR"/>
</dbReference>
<dbReference type="Gene3D" id="1.10.10.10">
    <property type="entry name" value="Winged helix-like DNA-binding domain superfamily/Winged helix DNA-binding domain"/>
    <property type="match status" value="1"/>
</dbReference>
<name>A0ABR6RZV8_9ENTR</name>
<keyword evidence="2" id="KW-0238">DNA-binding</keyword>
<keyword evidence="6" id="KW-1185">Reference proteome</keyword>
<dbReference type="SUPFAM" id="SSF46785">
    <property type="entry name" value="Winged helix' DNA-binding domain"/>
    <property type="match status" value="1"/>
</dbReference>
<dbReference type="RefSeq" id="WP_185669809.1">
    <property type="nucleotide sequence ID" value="NZ_CP162271.1"/>
</dbReference>
<dbReference type="PANTHER" id="PTHR43537:SF51">
    <property type="entry name" value="HTH-TYPE TRANSCRIPTIONAL REGULATOR LGOR-RELATED"/>
    <property type="match status" value="1"/>
</dbReference>
<dbReference type="Pfam" id="PF00392">
    <property type="entry name" value="GntR"/>
    <property type="match status" value="1"/>
</dbReference>
<dbReference type="PRINTS" id="PR00035">
    <property type="entry name" value="HTHGNTR"/>
</dbReference>
<protein>
    <submittedName>
        <fullName evidence="5">GntR family transcriptional regulator</fullName>
    </submittedName>
</protein>
<reference evidence="5 6" key="1">
    <citation type="submission" date="2020-04" db="EMBL/GenBank/DDBJ databases">
        <title>The draft genome of Kluyvera sichuanensis strain SCKS090646.</title>
        <authorList>
            <person name="Wei L."/>
            <person name="Liu L."/>
            <person name="Feng Y."/>
            <person name="Zong Z."/>
        </authorList>
    </citation>
    <scope>NUCLEOTIDE SEQUENCE [LARGE SCALE GENOMIC DNA]</scope>
    <source>
        <strain evidence="5 6">090646</strain>
    </source>
</reference>
<dbReference type="InterPro" id="IPR008920">
    <property type="entry name" value="TF_FadR/GntR_C"/>
</dbReference>
<dbReference type="Proteomes" id="UP000607331">
    <property type="component" value="Unassembled WGS sequence"/>
</dbReference>
<proteinExistence type="predicted"/>
<evidence type="ECO:0000259" key="4">
    <source>
        <dbReference type="PROSITE" id="PS50949"/>
    </source>
</evidence>
<dbReference type="InterPro" id="IPR036388">
    <property type="entry name" value="WH-like_DNA-bd_sf"/>
</dbReference>
<sequence>MKKIQRKQTRDHITQMLRYEILSGNIRAGEELAQESIAEQLGLSRMPVREALQSLEQEGFLIRLPNRHMQVAHLEPDHVSHIFRVIAVMAAELFTLIPSTASDVLSARAQALASGQDKTLELEFHLALIAYVNNRYLEKAYQQFLDGYISYVILHLKEECQESALLLMELSAAIGRGQHDEIVQATQRYFLSLAEIMRQHMKDWESAEA</sequence>
<accession>A0ABR6RZV8</accession>
<dbReference type="SMART" id="SM00345">
    <property type="entry name" value="HTH_GNTR"/>
    <property type="match status" value="1"/>
</dbReference>
<comment type="caution">
    <text evidence="5">The sequence shown here is derived from an EMBL/GenBank/DDBJ whole genome shotgun (WGS) entry which is preliminary data.</text>
</comment>
<evidence type="ECO:0000313" key="5">
    <source>
        <dbReference type="EMBL" id="MBC1188673.1"/>
    </source>
</evidence>
<gene>
    <name evidence="5" type="ORF">HII27_23645</name>
</gene>
<dbReference type="EMBL" id="JABBJF010000035">
    <property type="protein sequence ID" value="MBC1188673.1"/>
    <property type="molecule type" value="Genomic_DNA"/>
</dbReference>
<evidence type="ECO:0000313" key="6">
    <source>
        <dbReference type="Proteomes" id="UP000607331"/>
    </source>
</evidence>
<dbReference type="InterPro" id="IPR036390">
    <property type="entry name" value="WH_DNA-bd_sf"/>
</dbReference>
<feature type="domain" description="HTH gntR-type" evidence="4">
    <location>
        <begin position="7"/>
        <end position="74"/>
    </location>
</feature>
<evidence type="ECO:0000256" key="2">
    <source>
        <dbReference type="ARBA" id="ARBA00023125"/>
    </source>
</evidence>
<dbReference type="GeneID" id="98390358"/>
<keyword evidence="1" id="KW-0805">Transcription regulation</keyword>
<evidence type="ECO:0000256" key="1">
    <source>
        <dbReference type="ARBA" id="ARBA00023015"/>
    </source>
</evidence>
<dbReference type="PANTHER" id="PTHR43537">
    <property type="entry name" value="TRANSCRIPTIONAL REGULATOR, GNTR FAMILY"/>
    <property type="match status" value="1"/>
</dbReference>